<feature type="region of interest" description="Disordered" evidence="1">
    <location>
        <begin position="82"/>
        <end position="113"/>
    </location>
</feature>
<feature type="compositionally biased region" description="Pro residues" evidence="1">
    <location>
        <begin position="94"/>
        <end position="103"/>
    </location>
</feature>
<dbReference type="EMBL" id="BPOP01000022">
    <property type="protein sequence ID" value="GJB92311.1"/>
    <property type="molecule type" value="Genomic_DNA"/>
</dbReference>
<comment type="caution">
    <text evidence="2">The sequence shown here is derived from an EMBL/GenBank/DDBJ whole genome shotgun (WGS) entry which is preliminary data.</text>
</comment>
<evidence type="ECO:0000256" key="1">
    <source>
        <dbReference type="SAM" id="MobiDB-lite"/>
    </source>
</evidence>
<proteinExistence type="predicted"/>
<organism evidence="2 3">
    <name type="scientific">Aeromonas caviae</name>
    <name type="common">Aeromonas punctata</name>
    <dbReference type="NCBI Taxonomy" id="648"/>
    <lineage>
        <taxon>Bacteria</taxon>
        <taxon>Pseudomonadati</taxon>
        <taxon>Pseudomonadota</taxon>
        <taxon>Gammaproteobacteria</taxon>
        <taxon>Aeromonadales</taxon>
        <taxon>Aeromonadaceae</taxon>
        <taxon>Aeromonas</taxon>
    </lineage>
</organism>
<sequence length="121" mass="13432">MKWHITPIIFTLITPAYAAEEGVIQKPTLEFYIVPSATIEQMERSSANASSYAIPPQAPYVYKAAKPARHYRAINHKRKVVKPKPAVSNSAPIPAAPCLPPPSEKQSEQHNVPTFLKVFPQ</sequence>
<name>A0ABD0B881_AERCA</name>
<gene>
    <name evidence="2" type="ORF">KAM382_23720</name>
</gene>
<accession>A0ABD0B881</accession>
<evidence type="ECO:0000313" key="3">
    <source>
        <dbReference type="Proteomes" id="UP000737420"/>
    </source>
</evidence>
<dbReference type="Proteomes" id="UP000737420">
    <property type="component" value="Unassembled WGS sequence"/>
</dbReference>
<protein>
    <submittedName>
        <fullName evidence="2">Uncharacterized protein</fullName>
    </submittedName>
</protein>
<reference evidence="2 3" key="1">
    <citation type="submission" date="2021-07" db="EMBL/GenBank/DDBJ databases">
        <title>Draft genome sequence of carbapenem-resistant Aeromonas spp. in Japan.</title>
        <authorList>
            <person name="Maehana S."/>
            <person name="Suzuki M."/>
            <person name="Kitasato H."/>
        </authorList>
    </citation>
    <scope>NUCLEOTIDE SEQUENCE [LARGE SCALE GENOMIC DNA]</scope>
    <source>
        <strain evidence="2 3">KAM382</strain>
    </source>
</reference>
<dbReference type="AlphaFoldDB" id="A0ABD0B881"/>
<dbReference type="RefSeq" id="WP_190284492.1">
    <property type="nucleotide sequence ID" value="NZ_AP024404.1"/>
</dbReference>
<evidence type="ECO:0000313" key="2">
    <source>
        <dbReference type="EMBL" id="GJB92311.1"/>
    </source>
</evidence>